<sequence>MSDIRPYLGRHKSATIHQLIKVAGARLSFLPPCSPDLSPIEQAISKIKHWVRNAQKRAIAHT</sequence>
<dbReference type="AlphaFoldDB" id="A0A502BQH5"/>
<dbReference type="InterPro" id="IPR038717">
    <property type="entry name" value="Tc1-like_DDE_dom"/>
</dbReference>
<gene>
    <name evidence="2" type="ORF">FHY56_00010</name>
</gene>
<dbReference type="GO" id="GO:0003676">
    <property type="term" value="F:nucleic acid binding"/>
    <property type="evidence" value="ECO:0007669"/>
    <property type="project" value="InterPro"/>
</dbReference>
<dbReference type="Pfam" id="PF13358">
    <property type="entry name" value="DDE_3"/>
    <property type="match status" value="1"/>
</dbReference>
<protein>
    <recommendedName>
        <fullName evidence="1">Tc1-like transposase DDE domain-containing protein</fullName>
    </recommendedName>
</protein>
<evidence type="ECO:0000259" key="1">
    <source>
        <dbReference type="Pfam" id="PF13358"/>
    </source>
</evidence>
<feature type="domain" description="Tc1-like transposase DDE" evidence="1">
    <location>
        <begin position="10"/>
        <end position="55"/>
    </location>
</feature>
<dbReference type="Proteomes" id="UP000315388">
    <property type="component" value="Unassembled WGS sequence"/>
</dbReference>
<organism evidence="2 3">
    <name type="scientific">Brucella gallinifaecis</name>
    <dbReference type="NCBI Taxonomy" id="215590"/>
    <lineage>
        <taxon>Bacteria</taxon>
        <taxon>Pseudomonadati</taxon>
        <taxon>Pseudomonadota</taxon>
        <taxon>Alphaproteobacteria</taxon>
        <taxon>Hyphomicrobiales</taxon>
        <taxon>Brucellaceae</taxon>
        <taxon>Brucella/Ochrobactrum group</taxon>
        <taxon>Brucella</taxon>
    </lineage>
</organism>
<dbReference type="OrthoDB" id="565387at2"/>
<comment type="caution">
    <text evidence="2">The sequence shown here is derived from an EMBL/GenBank/DDBJ whole genome shotgun (WGS) entry which is preliminary data.</text>
</comment>
<proteinExistence type="predicted"/>
<reference evidence="2 3" key="1">
    <citation type="journal article" date="2003" name="Int. J. Syst. Evol. Microbiol.">
        <title>Towards a standardized format for the description of a novel species (of an established genus): Ochrobactrum gallinifaecis sp. nov.</title>
        <authorList>
            <person name="Kampfer P."/>
            <person name="Buczolits S."/>
            <person name="Albrecht A."/>
            <person name="Busse H.J."/>
            <person name="Stackebrandt E."/>
        </authorList>
    </citation>
    <scope>NUCLEOTIDE SEQUENCE [LARGE SCALE GENOMIC DNA]</scope>
    <source>
        <strain evidence="2 3">ISO 196</strain>
    </source>
</reference>
<evidence type="ECO:0000313" key="2">
    <source>
        <dbReference type="EMBL" id="TPF76802.1"/>
    </source>
</evidence>
<dbReference type="Gene3D" id="3.30.420.10">
    <property type="entry name" value="Ribonuclease H-like superfamily/Ribonuclease H"/>
    <property type="match status" value="1"/>
</dbReference>
<dbReference type="EMBL" id="VEWJ01000001">
    <property type="protein sequence ID" value="TPF76802.1"/>
    <property type="molecule type" value="Genomic_DNA"/>
</dbReference>
<accession>A0A502BQH5</accession>
<dbReference type="InterPro" id="IPR036397">
    <property type="entry name" value="RNaseH_sf"/>
</dbReference>
<evidence type="ECO:0000313" key="3">
    <source>
        <dbReference type="Proteomes" id="UP000315388"/>
    </source>
</evidence>
<name>A0A502BQH5_9HYPH</name>
<keyword evidence="3" id="KW-1185">Reference proteome</keyword>